<organism evidence="1 2">
    <name type="scientific">Tenggerimyces flavus</name>
    <dbReference type="NCBI Taxonomy" id="1708749"/>
    <lineage>
        <taxon>Bacteria</taxon>
        <taxon>Bacillati</taxon>
        <taxon>Actinomycetota</taxon>
        <taxon>Actinomycetes</taxon>
        <taxon>Propionibacteriales</taxon>
        <taxon>Nocardioidaceae</taxon>
        <taxon>Tenggerimyces</taxon>
    </lineage>
</organism>
<dbReference type="EMBL" id="JBHRZH010000021">
    <property type="protein sequence ID" value="MFC3763964.1"/>
    <property type="molecule type" value="Genomic_DNA"/>
</dbReference>
<sequence>MTDKPTELRPSVPFTIDGRVYQTRVPWHPVAELLRLAGVDPTLYDLGELRGQPPAPSRFAGHDLVQVHPGARFVTIRRNADVA</sequence>
<proteinExistence type="predicted"/>
<protein>
    <recommendedName>
        <fullName evidence="3">Multi-ubiquitin domain-containing protein</fullName>
    </recommendedName>
</protein>
<comment type="caution">
    <text evidence="1">The sequence shown here is derived from an EMBL/GenBank/DDBJ whole genome shotgun (WGS) entry which is preliminary data.</text>
</comment>
<reference evidence="2" key="1">
    <citation type="journal article" date="2019" name="Int. J. Syst. Evol. Microbiol.">
        <title>The Global Catalogue of Microorganisms (GCM) 10K type strain sequencing project: providing services to taxonomists for standard genome sequencing and annotation.</title>
        <authorList>
            <consortium name="The Broad Institute Genomics Platform"/>
            <consortium name="The Broad Institute Genome Sequencing Center for Infectious Disease"/>
            <person name="Wu L."/>
            <person name="Ma J."/>
        </authorList>
    </citation>
    <scope>NUCLEOTIDE SEQUENCE [LARGE SCALE GENOMIC DNA]</scope>
    <source>
        <strain evidence="2">CGMCC 4.7241</strain>
    </source>
</reference>
<evidence type="ECO:0008006" key="3">
    <source>
        <dbReference type="Google" id="ProtNLM"/>
    </source>
</evidence>
<evidence type="ECO:0000313" key="2">
    <source>
        <dbReference type="Proteomes" id="UP001595699"/>
    </source>
</evidence>
<dbReference type="Proteomes" id="UP001595699">
    <property type="component" value="Unassembled WGS sequence"/>
</dbReference>
<name>A0ABV7YHY7_9ACTN</name>
<evidence type="ECO:0000313" key="1">
    <source>
        <dbReference type="EMBL" id="MFC3763964.1"/>
    </source>
</evidence>
<dbReference type="RefSeq" id="WP_205120850.1">
    <property type="nucleotide sequence ID" value="NZ_JAFBCM010000001.1"/>
</dbReference>
<keyword evidence="2" id="KW-1185">Reference proteome</keyword>
<accession>A0ABV7YHY7</accession>
<gene>
    <name evidence="1" type="ORF">ACFOUW_24220</name>
</gene>